<evidence type="ECO:0008006" key="2">
    <source>
        <dbReference type="Google" id="ProtNLM"/>
    </source>
</evidence>
<name>A0A7S0W6V0_9CRYP</name>
<protein>
    <recommendedName>
        <fullName evidence="2">TNFR-Cys domain-containing protein</fullName>
    </recommendedName>
</protein>
<reference evidence="1" key="1">
    <citation type="submission" date="2021-01" db="EMBL/GenBank/DDBJ databases">
        <authorList>
            <person name="Corre E."/>
            <person name="Pelletier E."/>
            <person name="Niang G."/>
            <person name="Scheremetjew M."/>
            <person name="Finn R."/>
            <person name="Kale V."/>
            <person name="Holt S."/>
            <person name="Cochrane G."/>
            <person name="Meng A."/>
            <person name="Brown T."/>
            <person name="Cohen L."/>
        </authorList>
    </citation>
    <scope>NUCLEOTIDE SEQUENCE</scope>
    <source>
        <strain evidence="1">CCMP443</strain>
    </source>
</reference>
<proteinExistence type="predicted"/>
<evidence type="ECO:0000313" key="1">
    <source>
        <dbReference type="EMBL" id="CAD8799691.1"/>
    </source>
</evidence>
<accession>A0A7S0W6V0</accession>
<organism evidence="1">
    <name type="scientific">Hemiselmis tepida</name>
    <dbReference type="NCBI Taxonomy" id="464990"/>
    <lineage>
        <taxon>Eukaryota</taxon>
        <taxon>Cryptophyceae</taxon>
        <taxon>Cryptomonadales</taxon>
        <taxon>Hemiselmidaceae</taxon>
        <taxon>Hemiselmis</taxon>
    </lineage>
</organism>
<sequence>MMAAFRGQGNLDDPKYWAGEAYVLFGSPVDQTLCGPGMYNPHHAMYNLHHAADIAPQCETCIKGYYCTGAGHKIRCPLNSRSPAGSRSKSDCVCIHGSVKVGDHCVLCNKCGSGEHVSVACTQAHPYNTCAKCTEWDVILTLQGGRYPPPTGYVSPGGGQVRSCKQWEAPVA</sequence>
<dbReference type="AlphaFoldDB" id="A0A7S0W6V0"/>
<dbReference type="EMBL" id="HBFN01022940">
    <property type="protein sequence ID" value="CAD8799691.1"/>
    <property type="molecule type" value="Transcribed_RNA"/>
</dbReference>
<gene>
    <name evidence="1" type="ORF">HTEP1355_LOCUS13332</name>
</gene>